<dbReference type="PANTHER" id="PTHR48111:SF73">
    <property type="entry name" value="ALKALINE PHOSPHATASE SYNTHESIS TRANSCRIPTIONAL REGULATORY PROTEIN PHOP"/>
    <property type="match status" value="1"/>
</dbReference>
<comment type="function">
    <text evidence="7">May play the central regulatory role in sporulation. It may be an element of the effector pathway responsible for the activation of sporulation genes in response to nutritional stress. Spo0A may act in concert with spo0H (a sigma factor) to control the expression of some genes that are critical to the sporulation process.</text>
</comment>
<dbReference type="GO" id="GO:0000156">
    <property type="term" value="F:phosphorelay response regulator activity"/>
    <property type="evidence" value="ECO:0007669"/>
    <property type="project" value="TreeGrafter"/>
</dbReference>
<dbReference type="Gene3D" id="3.40.50.2300">
    <property type="match status" value="1"/>
</dbReference>
<dbReference type="InterPro" id="IPR001867">
    <property type="entry name" value="OmpR/PhoB-type_DNA-bd"/>
</dbReference>
<dbReference type="RefSeq" id="WP_207600088.1">
    <property type="nucleotide sequence ID" value="NZ_JAFNJU010000008.1"/>
</dbReference>
<evidence type="ECO:0000313" key="13">
    <source>
        <dbReference type="Proteomes" id="UP000664218"/>
    </source>
</evidence>
<dbReference type="Pfam" id="PF00072">
    <property type="entry name" value="Response_reg"/>
    <property type="match status" value="1"/>
</dbReference>
<dbReference type="SUPFAM" id="SSF52172">
    <property type="entry name" value="CheY-like"/>
    <property type="match status" value="1"/>
</dbReference>
<dbReference type="Proteomes" id="UP000664218">
    <property type="component" value="Unassembled WGS sequence"/>
</dbReference>
<evidence type="ECO:0000256" key="5">
    <source>
        <dbReference type="ARBA" id="ARBA00023125"/>
    </source>
</evidence>
<keyword evidence="4" id="KW-0805">Transcription regulation</keyword>
<evidence type="ECO:0000256" key="9">
    <source>
        <dbReference type="PROSITE-ProRule" id="PRU01091"/>
    </source>
</evidence>
<dbReference type="CDD" id="cd00383">
    <property type="entry name" value="trans_reg_C"/>
    <property type="match status" value="1"/>
</dbReference>
<reference evidence="12" key="1">
    <citation type="submission" date="2021-03" db="EMBL/GenBank/DDBJ databases">
        <title>Proteiniclasticum marinus sp. nov., isolated from tidal flat sediment.</title>
        <authorList>
            <person name="Namirimu T."/>
            <person name="Yang J.-A."/>
            <person name="Yang S.-H."/>
            <person name="Kim Y.-J."/>
            <person name="Kwon K.K."/>
        </authorList>
    </citation>
    <scope>NUCLEOTIDE SEQUENCE</scope>
    <source>
        <strain evidence="12">SCR006</strain>
    </source>
</reference>
<dbReference type="FunFam" id="1.10.10.10:FF:000018">
    <property type="entry name" value="DNA-binding response regulator ResD"/>
    <property type="match status" value="1"/>
</dbReference>
<dbReference type="Gene3D" id="1.10.10.10">
    <property type="entry name" value="Winged helix-like DNA-binding domain superfamily/Winged helix DNA-binding domain"/>
    <property type="match status" value="1"/>
</dbReference>
<evidence type="ECO:0000256" key="8">
    <source>
        <dbReference type="PROSITE-ProRule" id="PRU00169"/>
    </source>
</evidence>
<feature type="DNA-binding region" description="OmpR/PhoB-type" evidence="9">
    <location>
        <begin position="127"/>
        <end position="228"/>
    </location>
</feature>
<evidence type="ECO:0000256" key="6">
    <source>
        <dbReference type="ARBA" id="ARBA00023163"/>
    </source>
</evidence>
<keyword evidence="6" id="KW-0804">Transcription</keyword>
<feature type="domain" description="OmpR/PhoB-type" evidence="11">
    <location>
        <begin position="127"/>
        <end position="228"/>
    </location>
</feature>
<dbReference type="SMART" id="SM00448">
    <property type="entry name" value="REC"/>
    <property type="match status" value="1"/>
</dbReference>
<dbReference type="GO" id="GO:0006355">
    <property type="term" value="P:regulation of DNA-templated transcription"/>
    <property type="evidence" value="ECO:0007669"/>
    <property type="project" value="InterPro"/>
</dbReference>
<feature type="modified residue" description="4-aspartylphosphate" evidence="8">
    <location>
        <position position="53"/>
    </location>
</feature>
<feature type="domain" description="Response regulatory" evidence="10">
    <location>
        <begin position="4"/>
        <end position="117"/>
    </location>
</feature>
<dbReference type="PANTHER" id="PTHR48111">
    <property type="entry name" value="REGULATOR OF RPOS"/>
    <property type="match status" value="1"/>
</dbReference>
<dbReference type="InterPro" id="IPR011006">
    <property type="entry name" value="CheY-like_superfamily"/>
</dbReference>
<comment type="caution">
    <text evidence="12">The sequence shown here is derived from an EMBL/GenBank/DDBJ whole genome shotgun (WGS) entry which is preliminary data.</text>
</comment>
<evidence type="ECO:0000313" key="12">
    <source>
        <dbReference type="EMBL" id="MBO1265566.1"/>
    </source>
</evidence>
<dbReference type="InterPro" id="IPR039420">
    <property type="entry name" value="WalR-like"/>
</dbReference>
<evidence type="ECO:0000256" key="7">
    <source>
        <dbReference type="ARBA" id="ARBA00024867"/>
    </source>
</evidence>
<protein>
    <recommendedName>
        <fullName evidence="1">Stage 0 sporulation protein A homolog</fullName>
    </recommendedName>
</protein>
<evidence type="ECO:0000256" key="2">
    <source>
        <dbReference type="ARBA" id="ARBA00022553"/>
    </source>
</evidence>
<dbReference type="InterPro" id="IPR001789">
    <property type="entry name" value="Sig_transdc_resp-reg_receiver"/>
</dbReference>
<evidence type="ECO:0000256" key="1">
    <source>
        <dbReference type="ARBA" id="ARBA00018672"/>
    </source>
</evidence>
<dbReference type="InterPro" id="IPR016032">
    <property type="entry name" value="Sig_transdc_resp-reg_C-effctor"/>
</dbReference>
<dbReference type="CDD" id="cd17574">
    <property type="entry name" value="REC_OmpR"/>
    <property type="match status" value="1"/>
</dbReference>
<proteinExistence type="predicted"/>
<keyword evidence="5 9" id="KW-0238">DNA-binding</keyword>
<dbReference type="FunFam" id="3.40.50.2300:FF:000001">
    <property type="entry name" value="DNA-binding response regulator PhoB"/>
    <property type="match status" value="1"/>
</dbReference>
<sequence length="231" mass="26765">MPEKILIIDDEHNLLDVVSDYLRKNSFEVYVADRGLKALEMFHEIEPDFLILDLNLPDMSGEEICREIRKISDVPILMLTAKTSEDDKITGFSLGADDYLTKPFSPRELVVRVNAIIRRAKSKGNLSEIYSFRNEDLVLDNSRRIVRKRGEEISLTPNEYKILHTLVQYPDQVFTRSRIVSVALGFDFEGYDRTIDTHIKNIRHKIEDDMKNPTYILTVYGVGYKFMGDVK</sequence>
<dbReference type="SMART" id="SM00862">
    <property type="entry name" value="Trans_reg_C"/>
    <property type="match status" value="1"/>
</dbReference>
<keyword evidence="3" id="KW-0902">Two-component regulatory system</keyword>
<keyword evidence="2 8" id="KW-0597">Phosphoprotein</keyword>
<dbReference type="AlphaFoldDB" id="A0A939H9E5"/>
<keyword evidence="13" id="KW-1185">Reference proteome</keyword>
<organism evidence="12 13">
    <name type="scientific">Proteiniclasticum aestuarii</name>
    <dbReference type="NCBI Taxonomy" id="2817862"/>
    <lineage>
        <taxon>Bacteria</taxon>
        <taxon>Bacillati</taxon>
        <taxon>Bacillota</taxon>
        <taxon>Clostridia</taxon>
        <taxon>Eubacteriales</taxon>
        <taxon>Clostridiaceae</taxon>
        <taxon>Proteiniclasticum</taxon>
    </lineage>
</organism>
<name>A0A939H9E5_9CLOT</name>
<evidence type="ECO:0000259" key="10">
    <source>
        <dbReference type="PROSITE" id="PS50110"/>
    </source>
</evidence>
<dbReference type="EMBL" id="JAFNJU010000008">
    <property type="protein sequence ID" value="MBO1265566.1"/>
    <property type="molecule type" value="Genomic_DNA"/>
</dbReference>
<evidence type="ECO:0000256" key="3">
    <source>
        <dbReference type="ARBA" id="ARBA00023012"/>
    </source>
</evidence>
<dbReference type="GO" id="GO:0032993">
    <property type="term" value="C:protein-DNA complex"/>
    <property type="evidence" value="ECO:0007669"/>
    <property type="project" value="TreeGrafter"/>
</dbReference>
<evidence type="ECO:0000259" key="11">
    <source>
        <dbReference type="PROSITE" id="PS51755"/>
    </source>
</evidence>
<dbReference type="PROSITE" id="PS50110">
    <property type="entry name" value="RESPONSE_REGULATORY"/>
    <property type="match status" value="1"/>
</dbReference>
<dbReference type="InterPro" id="IPR036388">
    <property type="entry name" value="WH-like_DNA-bd_sf"/>
</dbReference>
<dbReference type="Pfam" id="PF00486">
    <property type="entry name" value="Trans_reg_C"/>
    <property type="match status" value="1"/>
</dbReference>
<gene>
    <name evidence="12" type="ORF">J3A84_11025</name>
</gene>
<accession>A0A939H9E5</accession>
<dbReference type="GO" id="GO:0000976">
    <property type="term" value="F:transcription cis-regulatory region binding"/>
    <property type="evidence" value="ECO:0007669"/>
    <property type="project" value="TreeGrafter"/>
</dbReference>
<evidence type="ECO:0000256" key="4">
    <source>
        <dbReference type="ARBA" id="ARBA00023015"/>
    </source>
</evidence>
<dbReference type="Gene3D" id="6.10.250.690">
    <property type="match status" value="1"/>
</dbReference>
<dbReference type="PROSITE" id="PS51755">
    <property type="entry name" value="OMPR_PHOB"/>
    <property type="match status" value="1"/>
</dbReference>
<dbReference type="GO" id="GO:0005829">
    <property type="term" value="C:cytosol"/>
    <property type="evidence" value="ECO:0007669"/>
    <property type="project" value="TreeGrafter"/>
</dbReference>
<dbReference type="SUPFAM" id="SSF46894">
    <property type="entry name" value="C-terminal effector domain of the bipartite response regulators"/>
    <property type="match status" value="1"/>
</dbReference>